<keyword evidence="1" id="KW-1133">Transmembrane helix</keyword>
<name>A0A937A2S9_9FLAO</name>
<keyword evidence="3" id="KW-1185">Reference proteome</keyword>
<reference evidence="2" key="1">
    <citation type="submission" date="2021-01" db="EMBL/GenBank/DDBJ databases">
        <authorList>
            <person name="Zhong Y.L."/>
        </authorList>
    </citation>
    <scope>NUCLEOTIDE SEQUENCE</scope>
    <source>
        <strain evidence="2">KCTC 23302</strain>
    </source>
</reference>
<feature type="transmembrane region" description="Helical" evidence="1">
    <location>
        <begin position="80"/>
        <end position="100"/>
    </location>
</feature>
<feature type="transmembrane region" description="Helical" evidence="1">
    <location>
        <begin position="15"/>
        <end position="35"/>
    </location>
</feature>
<gene>
    <name evidence="2" type="ORF">JJQ60_07435</name>
</gene>
<evidence type="ECO:0000256" key="1">
    <source>
        <dbReference type="SAM" id="Phobius"/>
    </source>
</evidence>
<evidence type="ECO:0000313" key="2">
    <source>
        <dbReference type="EMBL" id="MBL0683344.1"/>
    </source>
</evidence>
<dbReference type="Proteomes" id="UP000651057">
    <property type="component" value="Unassembled WGS sequence"/>
</dbReference>
<protein>
    <submittedName>
        <fullName evidence="2">Uncharacterized protein</fullName>
    </submittedName>
</protein>
<keyword evidence="1" id="KW-0472">Membrane</keyword>
<dbReference type="AlphaFoldDB" id="A0A937A2S9"/>
<sequence>MKQNPDTNTENRKPYYAFLSSGVFLFSVTLALTIISSDYNTINPKSLSNIFTWIKILGVIFIINAFVLIVMYWNLSLKKIVKVLLTIFTVIFALVILAQITANNPKPIVGTIRLPKEGKIIYVTKWKTQHGALFSRVYRGISIYYHTDGEFRTNPPINAYGIFRKLLRYKTHAEIIIGGYTNTSQLFGLYSTQSCCKEKKYRIDYQSGQVEEVNEEENID</sequence>
<organism evidence="2 3">
    <name type="scientific">Aquimarina mytili</name>
    <dbReference type="NCBI Taxonomy" id="874423"/>
    <lineage>
        <taxon>Bacteria</taxon>
        <taxon>Pseudomonadati</taxon>
        <taxon>Bacteroidota</taxon>
        <taxon>Flavobacteriia</taxon>
        <taxon>Flavobacteriales</taxon>
        <taxon>Flavobacteriaceae</taxon>
        <taxon>Aquimarina</taxon>
    </lineage>
</organism>
<comment type="caution">
    <text evidence="2">The sequence shown here is derived from an EMBL/GenBank/DDBJ whole genome shotgun (WGS) entry which is preliminary data.</text>
</comment>
<dbReference type="EMBL" id="JAERQJ010000003">
    <property type="protein sequence ID" value="MBL0683344.1"/>
    <property type="molecule type" value="Genomic_DNA"/>
</dbReference>
<accession>A0A937A2S9</accession>
<evidence type="ECO:0000313" key="3">
    <source>
        <dbReference type="Proteomes" id="UP000651057"/>
    </source>
</evidence>
<feature type="transmembrane region" description="Helical" evidence="1">
    <location>
        <begin position="50"/>
        <end position="73"/>
    </location>
</feature>
<proteinExistence type="predicted"/>
<keyword evidence="1" id="KW-0812">Transmembrane</keyword>
<dbReference type="RefSeq" id="WP_201918275.1">
    <property type="nucleotide sequence ID" value="NZ_BAABAX010000008.1"/>
</dbReference>